<evidence type="ECO:0000313" key="8">
    <source>
        <dbReference type="EMBL" id="KZS14023.1"/>
    </source>
</evidence>
<keyword evidence="9" id="KW-1185">Reference proteome</keyword>
<dbReference type="EC" id="3.5.1.88" evidence="7"/>
<dbReference type="PANTHER" id="PTHR10458:SF2">
    <property type="entry name" value="PEPTIDE DEFORMYLASE, MITOCHONDRIAL"/>
    <property type="match status" value="1"/>
</dbReference>
<dbReference type="GO" id="GO:0042586">
    <property type="term" value="F:peptide deformylase activity"/>
    <property type="evidence" value="ECO:0007669"/>
    <property type="project" value="UniProtKB-EC"/>
</dbReference>
<dbReference type="FunFam" id="3.90.45.10:FF:000003">
    <property type="entry name" value="Peptide deformylase"/>
    <property type="match status" value="1"/>
</dbReference>
<dbReference type="InterPro" id="IPR036821">
    <property type="entry name" value="Peptide_deformylase_sf"/>
</dbReference>
<keyword evidence="2 7" id="KW-0479">Metal-binding</keyword>
<comment type="catalytic activity">
    <reaction evidence="6 7">
        <text>N-terminal N-formyl-L-methionyl-[peptide] + H2O = N-terminal L-methionyl-[peptide] + formate</text>
        <dbReference type="Rhea" id="RHEA:24420"/>
        <dbReference type="Rhea" id="RHEA-COMP:10639"/>
        <dbReference type="Rhea" id="RHEA-COMP:10640"/>
        <dbReference type="ChEBI" id="CHEBI:15377"/>
        <dbReference type="ChEBI" id="CHEBI:15740"/>
        <dbReference type="ChEBI" id="CHEBI:49298"/>
        <dbReference type="ChEBI" id="CHEBI:64731"/>
        <dbReference type="EC" id="3.5.1.88"/>
    </reaction>
</comment>
<comment type="caution">
    <text evidence="8">The sequence shown here is derived from an EMBL/GenBank/DDBJ whole genome shotgun (WGS) entry which is preliminary data.</text>
</comment>
<dbReference type="Gene3D" id="3.90.45.10">
    <property type="entry name" value="Peptide deformylase"/>
    <property type="match status" value="1"/>
</dbReference>
<keyword evidence="4 7" id="KW-0648">Protein biosynthesis</keyword>
<dbReference type="Proteomes" id="UP000076858">
    <property type="component" value="Unassembled WGS sequence"/>
</dbReference>
<dbReference type="STRING" id="35525.A0A164XAB7"/>
<proteinExistence type="inferred from homology"/>
<dbReference type="EMBL" id="LRGB01001005">
    <property type="protein sequence ID" value="KZS14023.1"/>
    <property type="molecule type" value="Genomic_DNA"/>
</dbReference>
<dbReference type="Pfam" id="PF01327">
    <property type="entry name" value="Pep_deformylase"/>
    <property type="match status" value="1"/>
</dbReference>
<comment type="function">
    <text evidence="5 7">Removes the formyl group from the N-terminal Met of newly synthesized proteins.</text>
</comment>
<protein>
    <recommendedName>
        <fullName evidence="7">Peptide deformylase</fullName>
        <ecNumber evidence="7">3.5.1.88</ecNumber>
    </recommendedName>
</protein>
<dbReference type="InterPro" id="IPR023635">
    <property type="entry name" value="Peptide_deformylase"/>
</dbReference>
<reference evidence="8 9" key="1">
    <citation type="submission" date="2016-03" db="EMBL/GenBank/DDBJ databases">
        <title>EvidentialGene: Evidence-directed Construction of Genes on Genomes.</title>
        <authorList>
            <person name="Gilbert D.G."/>
            <person name="Choi J.-H."/>
            <person name="Mockaitis K."/>
            <person name="Colbourne J."/>
            <person name="Pfrender M."/>
        </authorList>
    </citation>
    <scope>NUCLEOTIDE SEQUENCE [LARGE SCALE GENOMIC DNA]</scope>
    <source>
        <strain evidence="8 9">Xinb3</strain>
        <tissue evidence="8">Complete organism</tissue>
    </source>
</reference>
<gene>
    <name evidence="8" type="ORF">APZ42_020659</name>
</gene>
<evidence type="ECO:0000256" key="2">
    <source>
        <dbReference type="ARBA" id="ARBA00022723"/>
    </source>
</evidence>
<keyword evidence="3 7" id="KW-0378">Hydrolase</keyword>
<accession>A0A164XAB7</accession>
<evidence type="ECO:0000256" key="1">
    <source>
        <dbReference type="ARBA" id="ARBA00010759"/>
    </source>
</evidence>
<evidence type="ECO:0000256" key="7">
    <source>
        <dbReference type="RuleBase" id="RU362111"/>
    </source>
</evidence>
<evidence type="ECO:0000256" key="4">
    <source>
        <dbReference type="ARBA" id="ARBA00022917"/>
    </source>
</evidence>
<dbReference type="PRINTS" id="PR01576">
    <property type="entry name" value="PDEFORMYLASE"/>
</dbReference>
<evidence type="ECO:0000313" key="9">
    <source>
        <dbReference type="Proteomes" id="UP000076858"/>
    </source>
</evidence>
<dbReference type="CDD" id="cd00487">
    <property type="entry name" value="Pep_deformylase"/>
    <property type="match status" value="1"/>
</dbReference>
<sequence>MFHCTKILNKCPVTPVLTRCRSSFAKFQEWYRDLWTPQLPAPPFKHVCQIGDPTLRLKAGDVPLEELSSDRMKHILLVLRSVMKNYKSVGISAPQIGIPLRIMMIEIPEYVVQHFGPEVCKTREIFTTPFRVFINPVMEIKDFKQTLFPEACESLKGMSALVPRYRGVHLKGYEYDGSPTECDVTGWAARIIQHEMDHLNGRIYTDIMECKSLQVDLWKTINAKKGNVFVKYNK</sequence>
<dbReference type="SUPFAM" id="SSF56420">
    <property type="entry name" value="Peptide deformylase"/>
    <property type="match status" value="1"/>
</dbReference>
<dbReference type="HAMAP" id="MF_00163">
    <property type="entry name" value="Pep_deformylase"/>
    <property type="match status" value="1"/>
</dbReference>
<name>A0A164XAB7_9CRUS</name>
<dbReference type="PIRSF" id="PIRSF004749">
    <property type="entry name" value="Pep_def"/>
    <property type="match status" value="1"/>
</dbReference>
<comment type="similarity">
    <text evidence="1 7">Belongs to the polypeptide deformylase family.</text>
</comment>
<dbReference type="OrthoDB" id="276063at2759"/>
<evidence type="ECO:0000256" key="5">
    <source>
        <dbReference type="ARBA" id="ARBA00037114"/>
    </source>
</evidence>
<dbReference type="AlphaFoldDB" id="A0A164XAB7"/>
<evidence type="ECO:0000256" key="3">
    <source>
        <dbReference type="ARBA" id="ARBA00022801"/>
    </source>
</evidence>
<dbReference type="PANTHER" id="PTHR10458">
    <property type="entry name" value="PEPTIDE DEFORMYLASE"/>
    <property type="match status" value="1"/>
</dbReference>
<dbReference type="GO" id="GO:0006412">
    <property type="term" value="P:translation"/>
    <property type="evidence" value="ECO:0007669"/>
    <property type="project" value="UniProtKB-KW"/>
</dbReference>
<dbReference type="GO" id="GO:0005739">
    <property type="term" value="C:mitochondrion"/>
    <property type="evidence" value="ECO:0007669"/>
    <property type="project" value="UniProtKB-ARBA"/>
</dbReference>
<organism evidence="8 9">
    <name type="scientific">Daphnia magna</name>
    <dbReference type="NCBI Taxonomy" id="35525"/>
    <lineage>
        <taxon>Eukaryota</taxon>
        <taxon>Metazoa</taxon>
        <taxon>Ecdysozoa</taxon>
        <taxon>Arthropoda</taxon>
        <taxon>Crustacea</taxon>
        <taxon>Branchiopoda</taxon>
        <taxon>Diplostraca</taxon>
        <taxon>Cladocera</taxon>
        <taxon>Anomopoda</taxon>
        <taxon>Daphniidae</taxon>
        <taxon>Daphnia</taxon>
    </lineage>
</organism>
<evidence type="ECO:0000256" key="6">
    <source>
        <dbReference type="ARBA" id="ARBA00048875"/>
    </source>
</evidence>
<dbReference type="GO" id="GO:0046872">
    <property type="term" value="F:metal ion binding"/>
    <property type="evidence" value="ECO:0007669"/>
    <property type="project" value="UniProtKB-KW"/>
</dbReference>